<dbReference type="Gene3D" id="1.10.1200.270">
    <property type="entry name" value="Methyltransferase, alpha-helical capping domain"/>
    <property type="match status" value="1"/>
</dbReference>
<dbReference type="Proteomes" id="UP000222542">
    <property type="component" value="Unassembled WGS sequence"/>
</dbReference>
<comment type="similarity">
    <text evidence="1">Belongs to the methyltransferase superfamily. Type-7 methyltransferase family.</text>
</comment>
<dbReference type="GO" id="GO:0008168">
    <property type="term" value="F:methyltransferase activity"/>
    <property type="evidence" value="ECO:0007669"/>
    <property type="project" value="UniProtKB-KW"/>
</dbReference>
<evidence type="ECO:0008006" key="8">
    <source>
        <dbReference type="Google" id="ProtNLM"/>
    </source>
</evidence>
<keyword evidence="4" id="KW-0479">Metal-binding</keyword>
<dbReference type="AlphaFoldDB" id="A0A1U8ERA6"/>
<dbReference type="Gramene" id="PHT66655">
    <property type="protein sequence ID" value="PHT66655"/>
    <property type="gene ID" value="T459_31080"/>
</dbReference>
<sequence length="149" mass="16861">MKVVEVLHMNGGNGDISYANNSLVQGLIEEQKLDAFNIPQYTPSPAEVKYIVEKENSFTINRLEATRVHWNASNDHINGGYNVSRCMRAVAEPLLVSQFGTKLMDLVFQKHEEIVSYCMAKEKTEFINVTVSFDQEKIRPLNVEGGLRI</sequence>
<keyword evidence="7" id="KW-1185">Reference proteome</keyword>
<name>A0A1U8ERA6_CAPAN</name>
<evidence type="ECO:0000256" key="3">
    <source>
        <dbReference type="ARBA" id="ARBA00022679"/>
    </source>
</evidence>
<dbReference type="STRING" id="4072.A0A1U8ERA6"/>
<dbReference type="EMBL" id="AYRZ02000012">
    <property type="protein sequence ID" value="PHT66655.1"/>
    <property type="molecule type" value="Genomic_DNA"/>
</dbReference>
<evidence type="ECO:0000313" key="6">
    <source>
        <dbReference type="EMBL" id="PHT66655.1"/>
    </source>
</evidence>
<accession>A0A1U8ERA6</accession>
<dbReference type="GO" id="GO:0046872">
    <property type="term" value="F:metal ion binding"/>
    <property type="evidence" value="ECO:0007669"/>
    <property type="project" value="UniProtKB-KW"/>
</dbReference>
<evidence type="ECO:0000256" key="5">
    <source>
        <dbReference type="ARBA" id="ARBA00022842"/>
    </source>
</evidence>
<gene>
    <name evidence="6" type="ORF">T459_31080</name>
</gene>
<keyword evidence="3" id="KW-0808">Transferase</keyword>
<evidence type="ECO:0000256" key="1">
    <source>
        <dbReference type="ARBA" id="ARBA00007967"/>
    </source>
</evidence>
<dbReference type="GO" id="GO:0032259">
    <property type="term" value="P:methylation"/>
    <property type="evidence" value="ECO:0007669"/>
    <property type="project" value="UniProtKB-KW"/>
</dbReference>
<dbReference type="InterPro" id="IPR029063">
    <property type="entry name" value="SAM-dependent_MTases_sf"/>
</dbReference>
<dbReference type="Pfam" id="PF03492">
    <property type="entry name" value="Methyltransf_7"/>
    <property type="match status" value="1"/>
</dbReference>
<dbReference type="PANTHER" id="PTHR31009">
    <property type="entry name" value="S-ADENOSYL-L-METHIONINE:CARBOXYL METHYLTRANSFERASE FAMILY PROTEIN"/>
    <property type="match status" value="1"/>
</dbReference>
<evidence type="ECO:0000256" key="2">
    <source>
        <dbReference type="ARBA" id="ARBA00022603"/>
    </source>
</evidence>
<dbReference type="KEGG" id="cann:107849647"/>
<dbReference type="SMR" id="A0A1U8ERA6"/>
<dbReference type="SUPFAM" id="SSF53335">
    <property type="entry name" value="S-adenosyl-L-methionine-dependent methyltransferases"/>
    <property type="match status" value="1"/>
</dbReference>
<reference evidence="6 7" key="1">
    <citation type="journal article" date="2014" name="Nat. Genet.">
        <title>Genome sequence of the hot pepper provides insights into the evolution of pungency in Capsicum species.</title>
        <authorList>
            <person name="Kim S."/>
            <person name="Park M."/>
            <person name="Yeom S.I."/>
            <person name="Kim Y.M."/>
            <person name="Lee J.M."/>
            <person name="Lee H.A."/>
            <person name="Seo E."/>
            <person name="Choi J."/>
            <person name="Cheong K."/>
            <person name="Kim K.T."/>
            <person name="Jung K."/>
            <person name="Lee G.W."/>
            <person name="Oh S.K."/>
            <person name="Bae C."/>
            <person name="Kim S.B."/>
            <person name="Lee H.Y."/>
            <person name="Kim S.Y."/>
            <person name="Kim M.S."/>
            <person name="Kang B.C."/>
            <person name="Jo Y.D."/>
            <person name="Yang H.B."/>
            <person name="Jeong H.J."/>
            <person name="Kang W.H."/>
            <person name="Kwon J.K."/>
            <person name="Shin C."/>
            <person name="Lim J.Y."/>
            <person name="Park J.H."/>
            <person name="Huh J.H."/>
            <person name="Kim J.S."/>
            <person name="Kim B.D."/>
            <person name="Cohen O."/>
            <person name="Paran I."/>
            <person name="Suh M.C."/>
            <person name="Lee S.B."/>
            <person name="Kim Y.K."/>
            <person name="Shin Y."/>
            <person name="Noh S.J."/>
            <person name="Park J."/>
            <person name="Seo Y.S."/>
            <person name="Kwon S.Y."/>
            <person name="Kim H.A."/>
            <person name="Park J.M."/>
            <person name="Kim H.J."/>
            <person name="Choi S.B."/>
            <person name="Bosland P.W."/>
            <person name="Reeves G."/>
            <person name="Jo S.H."/>
            <person name="Lee B.W."/>
            <person name="Cho H.T."/>
            <person name="Choi H.S."/>
            <person name="Lee M.S."/>
            <person name="Yu Y."/>
            <person name="Do Choi Y."/>
            <person name="Park B.S."/>
            <person name="van Deynze A."/>
            <person name="Ashrafi H."/>
            <person name="Hill T."/>
            <person name="Kim W.T."/>
            <person name="Pai H.S."/>
            <person name="Ahn H.K."/>
            <person name="Yeam I."/>
            <person name="Giovannoni J.J."/>
            <person name="Rose J.K."/>
            <person name="Sorensen I."/>
            <person name="Lee S.J."/>
            <person name="Kim R.W."/>
            <person name="Choi I.Y."/>
            <person name="Choi B.S."/>
            <person name="Lim J.S."/>
            <person name="Lee Y.H."/>
            <person name="Choi D."/>
        </authorList>
    </citation>
    <scope>NUCLEOTIDE SEQUENCE [LARGE SCALE GENOMIC DNA]</scope>
    <source>
        <strain evidence="7">cv. CM334</strain>
    </source>
</reference>
<organism evidence="6 7">
    <name type="scientific">Capsicum annuum</name>
    <name type="common">Capsicum pepper</name>
    <dbReference type="NCBI Taxonomy" id="4072"/>
    <lineage>
        <taxon>Eukaryota</taxon>
        <taxon>Viridiplantae</taxon>
        <taxon>Streptophyta</taxon>
        <taxon>Embryophyta</taxon>
        <taxon>Tracheophyta</taxon>
        <taxon>Spermatophyta</taxon>
        <taxon>Magnoliopsida</taxon>
        <taxon>eudicotyledons</taxon>
        <taxon>Gunneridae</taxon>
        <taxon>Pentapetalae</taxon>
        <taxon>asterids</taxon>
        <taxon>lamiids</taxon>
        <taxon>Solanales</taxon>
        <taxon>Solanaceae</taxon>
        <taxon>Solanoideae</taxon>
        <taxon>Capsiceae</taxon>
        <taxon>Capsicum</taxon>
    </lineage>
</organism>
<dbReference type="OrthoDB" id="1286149at2759"/>
<dbReference type="OMA" id="RVNIVIC"/>
<dbReference type="InterPro" id="IPR005299">
    <property type="entry name" value="MeTrfase_7"/>
</dbReference>
<keyword evidence="5" id="KW-0460">Magnesium</keyword>
<proteinExistence type="inferred from homology"/>
<keyword evidence="2" id="KW-0489">Methyltransferase</keyword>
<evidence type="ECO:0000256" key="4">
    <source>
        <dbReference type="ARBA" id="ARBA00022723"/>
    </source>
</evidence>
<dbReference type="InterPro" id="IPR042086">
    <property type="entry name" value="MeTrfase_capping"/>
</dbReference>
<evidence type="ECO:0000313" key="7">
    <source>
        <dbReference type="Proteomes" id="UP000222542"/>
    </source>
</evidence>
<protein>
    <recommendedName>
        <fullName evidence="8">Salicylate carboxymethyltransferase-like</fullName>
    </recommendedName>
</protein>
<comment type="caution">
    <text evidence="6">The sequence shown here is derived from an EMBL/GenBank/DDBJ whole genome shotgun (WGS) entry which is preliminary data.</text>
</comment>
<reference evidence="6 7" key="2">
    <citation type="journal article" date="2017" name="Genome Biol.">
        <title>New reference genome sequences of hot pepper reveal the massive evolution of plant disease-resistance genes by retroduplication.</title>
        <authorList>
            <person name="Kim S."/>
            <person name="Park J."/>
            <person name="Yeom S.I."/>
            <person name="Kim Y.M."/>
            <person name="Seo E."/>
            <person name="Kim K.T."/>
            <person name="Kim M.S."/>
            <person name="Lee J.M."/>
            <person name="Cheong K."/>
            <person name="Shin H.S."/>
            <person name="Kim S.B."/>
            <person name="Han K."/>
            <person name="Lee J."/>
            <person name="Park M."/>
            <person name="Lee H.A."/>
            <person name="Lee H.Y."/>
            <person name="Lee Y."/>
            <person name="Oh S."/>
            <person name="Lee J.H."/>
            <person name="Choi E."/>
            <person name="Choi E."/>
            <person name="Lee S.E."/>
            <person name="Jeon J."/>
            <person name="Kim H."/>
            <person name="Choi G."/>
            <person name="Song H."/>
            <person name="Lee J."/>
            <person name="Lee S.C."/>
            <person name="Kwon J.K."/>
            <person name="Lee H.Y."/>
            <person name="Koo N."/>
            <person name="Hong Y."/>
            <person name="Kim R.W."/>
            <person name="Kang W.H."/>
            <person name="Huh J.H."/>
            <person name="Kang B.C."/>
            <person name="Yang T.J."/>
            <person name="Lee Y.H."/>
            <person name="Bennetzen J.L."/>
            <person name="Choi D."/>
        </authorList>
    </citation>
    <scope>NUCLEOTIDE SEQUENCE [LARGE SCALE GENOMIC DNA]</scope>
    <source>
        <strain evidence="7">cv. CM334</strain>
    </source>
</reference>